<proteinExistence type="predicted"/>
<dbReference type="PANTHER" id="PTHR11920:SF335">
    <property type="entry name" value="GUANYLATE CYCLASE"/>
    <property type="match status" value="1"/>
</dbReference>
<evidence type="ECO:0000313" key="12">
    <source>
        <dbReference type="Proteomes" id="UP000226437"/>
    </source>
</evidence>
<sequence>MRRQALLLLFSLAWLAVAGGQPIVVSNDGHRQQLEDGVQYFIDTSTNLTSAGAVNQSFRSPLSYPLNFSMINYPVWIRFSLISPSARTVILELTDPSLELIEVYEGTDAQNLQRMFKGGFEEPFHEKLIPTNRWLFPLELKAGEEKTYLIRVHTSFPLKVPLSISGEQQYIPEVARFNLLWGLYLGILVFALLYNLFLLFSIRERIYLYYCCYVFFGSVFYAGLQGYTFQYIWPDLPQLNRYLPILICLTHLSVFLFSITFLQITRRNRFAFYGGWSLMGLFVVAIVINLTGRYGVTVIMAQSLSLVTSLYYLYLATFALLRRVPNARFFALGWVQFLVMVVVYILADNGLIASTPFTTHSLFVGNALEVLLFSYALAARVNYLKASNDEKQEEIIRQLEANHRLQQVANDKLERLVTERTIEVIEQRNEAVKQRNLSDALLLNILPEETARELKATGTAHAQYFESVSVLFTDVVDFTVYTARMSPKKLVAEINTLFTAFDHIACKHGIEKIKTIGDCYMAAAGLPTPCPDHALRITRAALDMQAYTARQARRRLREGKEPLLIRIGIASGPVVAGVVGHLKFAYDIWGSTVNLASRMEAHGVIGQINISQSTRDLIATHFHCSSRGRVAAKGLGELDMYLVGSPFSANGSRHAARSDADDDNPNLIPITT</sequence>
<dbReference type="SUPFAM" id="SSF55073">
    <property type="entry name" value="Nucleotide cyclase"/>
    <property type="match status" value="1"/>
</dbReference>
<dbReference type="GO" id="GO:0016020">
    <property type="term" value="C:membrane"/>
    <property type="evidence" value="ECO:0007669"/>
    <property type="project" value="UniProtKB-SubCell"/>
</dbReference>
<evidence type="ECO:0000256" key="7">
    <source>
        <dbReference type="SAM" id="MobiDB-lite"/>
    </source>
</evidence>
<dbReference type="GO" id="GO:0000166">
    <property type="term" value="F:nucleotide binding"/>
    <property type="evidence" value="ECO:0007669"/>
    <property type="project" value="UniProtKB-KW"/>
</dbReference>
<evidence type="ECO:0000256" key="9">
    <source>
        <dbReference type="SAM" id="SignalP"/>
    </source>
</evidence>
<comment type="caution">
    <text evidence="11">The sequence shown here is derived from an EMBL/GenBank/DDBJ whole genome shotgun (WGS) entry which is preliminary data.</text>
</comment>
<keyword evidence="12" id="KW-1185">Reference proteome</keyword>
<feature type="region of interest" description="Disordered" evidence="7">
    <location>
        <begin position="652"/>
        <end position="672"/>
    </location>
</feature>
<dbReference type="GO" id="GO:0004016">
    <property type="term" value="F:adenylate cyclase activity"/>
    <property type="evidence" value="ECO:0007669"/>
    <property type="project" value="UniProtKB-ARBA"/>
</dbReference>
<keyword evidence="4 8" id="KW-1133">Transmembrane helix</keyword>
<feature type="transmembrane region" description="Helical" evidence="8">
    <location>
        <begin position="359"/>
        <end position="378"/>
    </location>
</feature>
<feature type="chain" id="PRO_5013605343" description="Guanylate cyclase domain-containing protein" evidence="9">
    <location>
        <begin position="19"/>
        <end position="672"/>
    </location>
</feature>
<dbReference type="PANTHER" id="PTHR11920">
    <property type="entry name" value="GUANYLYL CYCLASE"/>
    <property type="match status" value="1"/>
</dbReference>
<keyword evidence="2 8" id="KW-0812">Transmembrane</keyword>
<feature type="transmembrane region" description="Helical" evidence="8">
    <location>
        <begin position="207"/>
        <end position="230"/>
    </location>
</feature>
<dbReference type="InterPro" id="IPR011622">
    <property type="entry name" value="7TMR_DISM_rcpt_extracell_dom2"/>
</dbReference>
<feature type="transmembrane region" description="Helical" evidence="8">
    <location>
        <begin position="179"/>
        <end position="200"/>
    </location>
</feature>
<dbReference type="CDD" id="cd07302">
    <property type="entry name" value="CHD"/>
    <property type="match status" value="1"/>
</dbReference>
<evidence type="ECO:0000256" key="3">
    <source>
        <dbReference type="ARBA" id="ARBA00022741"/>
    </source>
</evidence>
<dbReference type="InterPro" id="IPR050401">
    <property type="entry name" value="Cyclic_nucleotide_synthase"/>
</dbReference>
<dbReference type="AlphaFoldDB" id="A0A2G0CHS6"/>
<dbReference type="EMBL" id="PDLO01000001">
    <property type="protein sequence ID" value="PHK99533.1"/>
    <property type="molecule type" value="Genomic_DNA"/>
</dbReference>
<dbReference type="InterPro" id="IPR011623">
    <property type="entry name" value="7TMR_DISM_rcpt_extracell_dom1"/>
</dbReference>
<evidence type="ECO:0000259" key="10">
    <source>
        <dbReference type="PROSITE" id="PS50125"/>
    </source>
</evidence>
<evidence type="ECO:0000313" key="11">
    <source>
        <dbReference type="EMBL" id="PHK99533.1"/>
    </source>
</evidence>
<feature type="transmembrane region" description="Helical" evidence="8">
    <location>
        <begin position="270"/>
        <end position="288"/>
    </location>
</feature>
<accession>A0A2G0CHS6</accession>
<dbReference type="InterPro" id="IPR029787">
    <property type="entry name" value="Nucleotide_cyclase"/>
</dbReference>
<dbReference type="Gene3D" id="3.30.70.1230">
    <property type="entry name" value="Nucleotide cyclase"/>
    <property type="match status" value="1"/>
</dbReference>
<dbReference type="PROSITE" id="PS50125">
    <property type="entry name" value="GUANYLATE_CYCLASE_2"/>
    <property type="match status" value="1"/>
</dbReference>
<gene>
    <name evidence="11" type="ORF">CGL56_00300</name>
</gene>
<evidence type="ECO:0000256" key="4">
    <source>
        <dbReference type="ARBA" id="ARBA00022989"/>
    </source>
</evidence>
<feature type="transmembrane region" description="Helical" evidence="8">
    <location>
        <begin position="327"/>
        <end position="347"/>
    </location>
</feature>
<dbReference type="Proteomes" id="UP000226437">
    <property type="component" value="Unassembled WGS sequence"/>
</dbReference>
<organism evidence="11 12">
    <name type="scientific">Neolewinella marina</name>
    <dbReference type="NCBI Taxonomy" id="438751"/>
    <lineage>
        <taxon>Bacteria</taxon>
        <taxon>Pseudomonadati</taxon>
        <taxon>Bacteroidota</taxon>
        <taxon>Saprospiria</taxon>
        <taxon>Saprospirales</taxon>
        <taxon>Lewinellaceae</taxon>
        <taxon>Neolewinella</taxon>
    </lineage>
</organism>
<keyword evidence="6" id="KW-0456">Lyase</keyword>
<dbReference type="GO" id="GO:0009190">
    <property type="term" value="P:cyclic nucleotide biosynthetic process"/>
    <property type="evidence" value="ECO:0007669"/>
    <property type="project" value="InterPro"/>
</dbReference>
<comment type="subcellular location">
    <subcellularLocation>
        <location evidence="1">Membrane</location>
    </subcellularLocation>
</comment>
<evidence type="ECO:0000256" key="5">
    <source>
        <dbReference type="ARBA" id="ARBA00023136"/>
    </source>
</evidence>
<feature type="transmembrane region" description="Helical" evidence="8">
    <location>
        <begin position="563"/>
        <end position="582"/>
    </location>
</feature>
<keyword evidence="3" id="KW-0547">Nucleotide-binding</keyword>
<name>A0A2G0CHS6_9BACT</name>
<dbReference type="RefSeq" id="WP_099104511.1">
    <property type="nucleotide sequence ID" value="NZ_JAATJF010000001.1"/>
</dbReference>
<evidence type="ECO:0000256" key="6">
    <source>
        <dbReference type="ARBA" id="ARBA00023239"/>
    </source>
</evidence>
<protein>
    <recommendedName>
        <fullName evidence="10">Guanylate cyclase domain-containing protein</fullName>
    </recommendedName>
</protein>
<feature type="transmembrane region" description="Helical" evidence="8">
    <location>
        <begin position="242"/>
        <end position="263"/>
    </location>
</feature>
<keyword evidence="9" id="KW-0732">Signal</keyword>
<dbReference type="SMART" id="SM00044">
    <property type="entry name" value="CYCc"/>
    <property type="match status" value="1"/>
</dbReference>
<keyword evidence="5 8" id="KW-0472">Membrane</keyword>
<feature type="domain" description="Guanylate cyclase" evidence="10">
    <location>
        <begin position="469"/>
        <end position="600"/>
    </location>
</feature>
<dbReference type="Pfam" id="PF07696">
    <property type="entry name" value="7TMR-DISMED2"/>
    <property type="match status" value="1"/>
</dbReference>
<feature type="signal peptide" evidence="9">
    <location>
        <begin position="1"/>
        <end position="18"/>
    </location>
</feature>
<dbReference type="Gene3D" id="2.60.40.2380">
    <property type="match status" value="1"/>
</dbReference>
<reference evidence="11 12" key="1">
    <citation type="submission" date="2017-10" db="EMBL/GenBank/DDBJ databases">
        <title>The draft genome sequence of Lewinella marina KCTC 32374.</title>
        <authorList>
            <person name="Wang K."/>
        </authorList>
    </citation>
    <scope>NUCLEOTIDE SEQUENCE [LARGE SCALE GENOMIC DNA]</scope>
    <source>
        <strain evidence="11 12">MKG-38</strain>
    </source>
</reference>
<evidence type="ECO:0000256" key="1">
    <source>
        <dbReference type="ARBA" id="ARBA00004370"/>
    </source>
</evidence>
<dbReference type="Pfam" id="PF07695">
    <property type="entry name" value="7TMR-DISM_7TM"/>
    <property type="match status" value="1"/>
</dbReference>
<dbReference type="Pfam" id="PF00211">
    <property type="entry name" value="Guanylate_cyc"/>
    <property type="match status" value="1"/>
</dbReference>
<feature type="transmembrane region" description="Helical" evidence="8">
    <location>
        <begin position="294"/>
        <end position="315"/>
    </location>
</feature>
<dbReference type="OrthoDB" id="9806704at2"/>
<dbReference type="InterPro" id="IPR001054">
    <property type="entry name" value="A/G_cyclase"/>
</dbReference>
<evidence type="ECO:0000256" key="2">
    <source>
        <dbReference type="ARBA" id="ARBA00022692"/>
    </source>
</evidence>
<evidence type="ECO:0000256" key="8">
    <source>
        <dbReference type="SAM" id="Phobius"/>
    </source>
</evidence>
<dbReference type="GO" id="GO:0035556">
    <property type="term" value="P:intracellular signal transduction"/>
    <property type="evidence" value="ECO:0007669"/>
    <property type="project" value="InterPro"/>
</dbReference>